<feature type="region of interest" description="Disordered" evidence="1">
    <location>
        <begin position="1"/>
        <end position="61"/>
    </location>
</feature>
<feature type="compositionally biased region" description="Polar residues" evidence="1">
    <location>
        <begin position="16"/>
        <end position="26"/>
    </location>
</feature>
<accession>A0A6I1GFY6</accession>
<reference evidence="4 5" key="1">
    <citation type="submission" date="2019-09" db="EMBL/GenBank/DDBJ databases">
        <title>Characterization of the phylogenetic diversity of two novel species belonging to the genus Bifidobacterium: Bifidobacterium cebidarum sp. nov. and Bifidobacterium leontopitheci sp. nov.</title>
        <authorList>
            <person name="Lugli G.A."/>
            <person name="Duranti S."/>
            <person name="Milani C."/>
            <person name="Turroni F."/>
            <person name="Ventura M."/>
        </authorList>
    </citation>
    <scope>NUCLEOTIDE SEQUENCE [LARGE SCALE GENOMIC DNA]</scope>
    <source>
        <strain evidence="4 5">LMG 31471</strain>
    </source>
</reference>
<keyword evidence="2" id="KW-0472">Membrane</keyword>
<feature type="transmembrane region" description="Helical" evidence="2">
    <location>
        <begin position="108"/>
        <end position="129"/>
    </location>
</feature>
<comment type="caution">
    <text evidence="4">The sequence shown here is derived from an EMBL/GenBank/DDBJ whole genome shotgun (WGS) entry which is preliminary data.</text>
</comment>
<feature type="transmembrane region" description="Helical" evidence="2">
    <location>
        <begin position="141"/>
        <end position="172"/>
    </location>
</feature>
<dbReference type="Pfam" id="PF13828">
    <property type="entry name" value="DUF4190"/>
    <property type="match status" value="1"/>
</dbReference>
<dbReference type="Proteomes" id="UP000441772">
    <property type="component" value="Unassembled WGS sequence"/>
</dbReference>
<evidence type="ECO:0000259" key="3">
    <source>
        <dbReference type="Pfam" id="PF13828"/>
    </source>
</evidence>
<sequence>MSSNDFNPMPDDGGAQESQPQGQTPYGPQDYAAQSYGAADGSGQGAPYGGRPYPQQGDVPPYGYGGANGSAPYAGGPAGYGAAGYPQYGQYQQPAYYAPVNKWNTMSIIGFVLSFVFAPAGLILSIIALREINRTREQGKAFAIAGIVISAIAVVIMVIAIVIAVIAVIYVANHPESWSGSYCVNGDCHYKDYGDSDFSAAFAGLTALRTVLPF</sequence>
<evidence type="ECO:0000313" key="5">
    <source>
        <dbReference type="Proteomes" id="UP000441772"/>
    </source>
</evidence>
<organism evidence="4 5">
    <name type="scientific">Bifidobacterium leontopitheci</name>
    <dbReference type="NCBI Taxonomy" id="2650774"/>
    <lineage>
        <taxon>Bacteria</taxon>
        <taxon>Bacillati</taxon>
        <taxon>Actinomycetota</taxon>
        <taxon>Actinomycetes</taxon>
        <taxon>Bifidobacteriales</taxon>
        <taxon>Bifidobacteriaceae</taxon>
        <taxon>Bifidobacterium</taxon>
    </lineage>
</organism>
<keyword evidence="2" id="KW-1133">Transmembrane helix</keyword>
<keyword evidence="2" id="KW-0812">Transmembrane</keyword>
<evidence type="ECO:0000313" key="4">
    <source>
        <dbReference type="EMBL" id="KAB7790553.1"/>
    </source>
</evidence>
<gene>
    <name evidence="4" type="ORF">F7D09_0922</name>
</gene>
<protein>
    <recommendedName>
        <fullName evidence="3">DUF4190 domain-containing protein</fullName>
    </recommendedName>
</protein>
<dbReference type="InterPro" id="IPR025241">
    <property type="entry name" value="DUF4190"/>
</dbReference>
<proteinExistence type="predicted"/>
<feature type="domain" description="DUF4190" evidence="3">
    <location>
        <begin position="107"/>
        <end position="160"/>
    </location>
</feature>
<evidence type="ECO:0000256" key="1">
    <source>
        <dbReference type="SAM" id="MobiDB-lite"/>
    </source>
</evidence>
<dbReference type="EMBL" id="WBVT01000010">
    <property type="protein sequence ID" value="KAB7790553.1"/>
    <property type="molecule type" value="Genomic_DNA"/>
</dbReference>
<evidence type="ECO:0000256" key="2">
    <source>
        <dbReference type="SAM" id="Phobius"/>
    </source>
</evidence>
<keyword evidence="5" id="KW-1185">Reference proteome</keyword>
<dbReference type="AlphaFoldDB" id="A0A6I1GFY6"/>
<name>A0A6I1GFY6_9BIFI</name>